<proteinExistence type="predicted"/>
<accession>A0A345MQ23</accession>
<evidence type="ECO:0000313" key="3">
    <source>
        <dbReference type="Proteomes" id="UP000274941"/>
    </source>
</evidence>
<evidence type="ECO:0000256" key="1">
    <source>
        <dbReference type="SAM" id="MobiDB-lite"/>
    </source>
</evidence>
<protein>
    <submittedName>
        <fullName evidence="2">Rep protein</fullName>
    </submittedName>
</protein>
<feature type="compositionally biased region" description="Polar residues" evidence="1">
    <location>
        <begin position="1"/>
        <end position="14"/>
    </location>
</feature>
<dbReference type="EMBL" id="MH616738">
    <property type="protein sequence ID" value="AXH73473.1"/>
    <property type="molecule type" value="Genomic_DNA"/>
</dbReference>
<keyword evidence="3" id="KW-1185">Reference proteome</keyword>
<feature type="compositionally biased region" description="Basic and acidic residues" evidence="1">
    <location>
        <begin position="34"/>
        <end position="44"/>
    </location>
</feature>
<organism evidence="2 3">
    <name type="scientific">Cressdnaviricota sp</name>
    <dbReference type="NCBI Taxonomy" id="2748378"/>
    <lineage>
        <taxon>Viruses</taxon>
        <taxon>Monodnaviria</taxon>
        <taxon>Shotokuvirae</taxon>
        <taxon>Cressdnaviricota</taxon>
    </lineage>
</organism>
<reference evidence="2 3" key="1">
    <citation type="submission" date="2018-07" db="EMBL/GenBank/DDBJ databases">
        <title>Uncovering a Universe of Circular DNA Viruses in Animal Metagenomes.</title>
        <authorList>
            <person name="Tisza M."/>
            <person name="Buck C."/>
            <person name="Pastrana D."/>
            <person name="Welch N."/>
            <person name="Peretti A."/>
        </authorList>
    </citation>
    <scope>NUCLEOTIDE SEQUENCE [LARGE SCALE GENOMIC DNA]</scope>
    <source>
        <strain evidence="2">Ctcf175</strain>
    </source>
</reference>
<feature type="compositionally biased region" description="Polar residues" evidence="1">
    <location>
        <begin position="75"/>
        <end position="85"/>
    </location>
</feature>
<feature type="compositionally biased region" description="Low complexity" evidence="1">
    <location>
        <begin position="95"/>
        <end position="105"/>
    </location>
</feature>
<feature type="region of interest" description="Disordered" evidence="1">
    <location>
        <begin position="1"/>
        <end position="107"/>
    </location>
</feature>
<dbReference type="Proteomes" id="UP000274941">
    <property type="component" value="Segment"/>
</dbReference>
<feature type="compositionally biased region" description="Low complexity" evidence="1">
    <location>
        <begin position="45"/>
        <end position="55"/>
    </location>
</feature>
<evidence type="ECO:0000313" key="2">
    <source>
        <dbReference type="EMBL" id="AXH73473.1"/>
    </source>
</evidence>
<name>A0A345MQ23_9VIRU</name>
<sequence>MNPCQGNSMFSGFSPSLLPLGVHPLPSPTGSNGLKDRKKSESRDSSTGSSSAGTAHDSHYEVPSSFGPPPRTWNPVAQLQQTPTSGKKKQESMDHSSSSDSSPTTRRSKLIGKWFGKPPLKAGCWRSQQVSEFNIIGPCELLLVTIRPVSRLLENAMCSGVNLVLESQDARGKKQGSSLTLKVQGLSSGMVIKVNQVLSSMNFEAVSTSPICCDGSTGTLFVWRSKARPCLFL</sequence>